<dbReference type="SUPFAM" id="SSF53474">
    <property type="entry name" value="alpha/beta-Hydrolases"/>
    <property type="match status" value="1"/>
</dbReference>
<dbReference type="CDD" id="cd00055">
    <property type="entry name" value="EGF_Lam"/>
    <property type="match status" value="1"/>
</dbReference>
<keyword evidence="5" id="KW-0378">Hydrolase</keyword>
<dbReference type="OrthoDB" id="443318at2759"/>
<dbReference type="Pfam" id="PF00450">
    <property type="entry name" value="Peptidase_S10"/>
    <property type="match status" value="1"/>
</dbReference>
<accession>D2VD69</accession>
<dbReference type="Gene3D" id="3.40.50.1820">
    <property type="entry name" value="alpha/beta hydrolase"/>
    <property type="match status" value="1"/>
</dbReference>
<feature type="transmembrane region" description="Helical" evidence="7">
    <location>
        <begin position="810"/>
        <end position="829"/>
    </location>
</feature>
<sequence length="832" mass="95190">MSSLYRPAKIIDRDGKEDKTYLTDVIHTSDSVVWSGDDEDSSSNNGKSHSKRSNYSLLFFAMVALLLSVYIYQSDGINTMKSVVSSVIQDSNAKAIRNKPQKVHTKRSNFVSKPKVQKSERLYDVVDYVYNCSNDHSVTELPGYGSISREDESLYSFAGHLSVHREDTNKDRFGALFYWFFGRKDSERPIMLWLQGGPSASSMIAAFEEFISPFYISNSTNQLNLHYNNQSWISQCDLLFIDQPVGAGFSYEYPTNDFTTTRHQVSNDLYSVLLNFFDKYPQFRNRDLIFAGESYAGKYLPSLAERVYLLKMEGDEPTYEPVQKHGIHKRLKGIIIGDGFTAPIVQRVLKADQAYWSGLLGYQQRQQLKTLQRDCVRHIQEGNTVELGSACEAVKSYILIASGVINIYDIRTFSPSTDKPRLEGYLNQPDVKKALHILDRDIPNKPEDIKFWSTRPHPVYDYLKADILTDLRDLLPQIAERTKLLLYGGNFDLQDGPQPIERFLLTINDPMIKRWVEAPRNLFFVNNKVAGYEKSSGNFSLVTIFGNGHFVHSQKDSMRALLKKFIALTYQPTADLSFCSESETIPVRFKTLTPSTFLKYLYDNETMEHRIPCQSQQLICEKILKNCNGHGTCVHGYCKCIPGYTGETCENVVQVIPIGYESEEPFVMKQQELFYGKVHLEERKAITTVQVNWRPKEVNEFDQPLKAPNYKYDSVSKPSSKMCLIIKRGSLPKMDDYDKVHCKDSHLDGPLLVVSNSTQTEEMKGRLFFGIVNTQQYEVECELKVLSWNQEYSVFLLDETVSKLNNERNFLLGSTILLLIIVIIGGFMLKCK</sequence>
<evidence type="ECO:0000259" key="8">
    <source>
        <dbReference type="PROSITE" id="PS00022"/>
    </source>
</evidence>
<name>D2VD69_NAEGR</name>
<keyword evidence="7" id="KW-0472">Membrane</keyword>
<organism evidence="11">
    <name type="scientific">Naegleria gruberi</name>
    <name type="common">Amoeba</name>
    <dbReference type="NCBI Taxonomy" id="5762"/>
    <lineage>
        <taxon>Eukaryota</taxon>
        <taxon>Discoba</taxon>
        <taxon>Heterolobosea</taxon>
        <taxon>Tetramitia</taxon>
        <taxon>Eutetramitia</taxon>
        <taxon>Vahlkampfiidae</taxon>
        <taxon>Naegleria</taxon>
    </lineage>
</organism>
<feature type="domain" description="EGF-like" evidence="8 9">
    <location>
        <begin position="638"/>
        <end position="649"/>
    </location>
</feature>
<gene>
    <name evidence="10" type="ORF">NAEGRDRAFT_79533</name>
</gene>
<dbReference type="InterPro" id="IPR002049">
    <property type="entry name" value="LE_dom"/>
</dbReference>
<keyword evidence="6" id="KW-0325">Glycoprotein</keyword>
<evidence type="ECO:0000256" key="1">
    <source>
        <dbReference type="ARBA" id="ARBA00009431"/>
    </source>
</evidence>
<dbReference type="Gene3D" id="2.60.120.260">
    <property type="entry name" value="Galactose-binding domain-like"/>
    <property type="match status" value="1"/>
</dbReference>
<evidence type="ECO:0000256" key="7">
    <source>
        <dbReference type="SAM" id="Phobius"/>
    </source>
</evidence>
<keyword evidence="11" id="KW-1185">Reference proteome</keyword>
<dbReference type="PANTHER" id="PTHR11802:SF3">
    <property type="entry name" value="RETINOID-INDUCIBLE SERINE CARBOXYPEPTIDASE"/>
    <property type="match status" value="1"/>
</dbReference>
<evidence type="ECO:0000256" key="3">
    <source>
        <dbReference type="ARBA" id="ARBA00022670"/>
    </source>
</evidence>
<dbReference type="GO" id="GO:0006508">
    <property type="term" value="P:proteolysis"/>
    <property type="evidence" value="ECO:0007669"/>
    <property type="project" value="UniProtKB-KW"/>
</dbReference>
<dbReference type="SUPFAM" id="SSF57196">
    <property type="entry name" value="EGF/Laminin"/>
    <property type="match status" value="1"/>
</dbReference>
<dbReference type="PROSITE" id="PS00022">
    <property type="entry name" value="EGF_1"/>
    <property type="match status" value="1"/>
</dbReference>
<evidence type="ECO:0000259" key="9">
    <source>
        <dbReference type="PROSITE" id="PS01186"/>
    </source>
</evidence>
<dbReference type="InterPro" id="IPR001563">
    <property type="entry name" value="Peptidase_S10"/>
</dbReference>
<dbReference type="GO" id="GO:0004185">
    <property type="term" value="F:serine-type carboxypeptidase activity"/>
    <property type="evidence" value="ECO:0007669"/>
    <property type="project" value="InterPro"/>
</dbReference>
<keyword evidence="7" id="KW-0812">Transmembrane</keyword>
<proteinExistence type="inferred from homology"/>
<reference evidence="10 11" key="1">
    <citation type="journal article" date="2010" name="Cell">
        <title>The genome of Naegleria gruberi illuminates early eukaryotic versatility.</title>
        <authorList>
            <person name="Fritz-Laylin L.K."/>
            <person name="Prochnik S.E."/>
            <person name="Ginger M.L."/>
            <person name="Dacks J.B."/>
            <person name="Carpenter M.L."/>
            <person name="Field M.C."/>
            <person name="Kuo A."/>
            <person name="Paredez A."/>
            <person name="Chapman J."/>
            <person name="Pham J."/>
            <person name="Shu S."/>
            <person name="Neupane R."/>
            <person name="Cipriano M."/>
            <person name="Mancuso J."/>
            <person name="Tu H."/>
            <person name="Salamov A."/>
            <person name="Lindquist E."/>
            <person name="Shapiro H."/>
            <person name="Lucas S."/>
            <person name="Grigoriev I.V."/>
            <person name="Cande W.Z."/>
            <person name="Fulton C."/>
            <person name="Rokhsar D.S."/>
            <person name="Dawson S.C."/>
        </authorList>
    </citation>
    <scope>NUCLEOTIDE SEQUENCE [LARGE SCALE GENOMIC DNA]</scope>
    <source>
        <strain evidence="10 11">NEG-M</strain>
    </source>
</reference>
<evidence type="ECO:0000256" key="5">
    <source>
        <dbReference type="ARBA" id="ARBA00022801"/>
    </source>
</evidence>
<dbReference type="EMBL" id="GG738864">
    <property type="protein sequence ID" value="EFC45181.1"/>
    <property type="molecule type" value="Genomic_DNA"/>
</dbReference>
<dbReference type="GeneID" id="8849055"/>
<evidence type="ECO:0000256" key="2">
    <source>
        <dbReference type="ARBA" id="ARBA00022645"/>
    </source>
</evidence>
<keyword evidence="3" id="KW-0645">Protease</keyword>
<evidence type="ECO:0000313" key="11">
    <source>
        <dbReference type="Proteomes" id="UP000006671"/>
    </source>
</evidence>
<dbReference type="RefSeq" id="XP_002677925.1">
    <property type="nucleotide sequence ID" value="XM_002677879.1"/>
</dbReference>
<keyword evidence="2 10" id="KW-0121">Carboxypeptidase</keyword>
<dbReference type="InParanoid" id="D2VD69"/>
<protein>
    <submittedName>
        <fullName evidence="10">Serine carboxypeptidase</fullName>
    </submittedName>
</protein>
<feature type="transmembrane region" description="Helical" evidence="7">
    <location>
        <begin position="55"/>
        <end position="72"/>
    </location>
</feature>
<dbReference type="InterPro" id="IPR029058">
    <property type="entry name" value="AB_hydrolase_fold"/>
</dbReference>
<dbReference type="Proteomes" id="UP000006671">
    <property type="component" value="Unassembled WGS sequence"/>
</dbReference>
<dbReference type="AlphaFoldDB" id="D2VD69"/>
<dbReference type="PRINTS" id="PR00724">
    <property type="entry name" value="CRBOXYPTASEC"/>
</dbReference>
<comment type="similarity">
    <text evidence="1">Belongs to the peptidase S10 family.</text>
</comment>
<dbReference type="eggNOG" id="KOG1282">
    <property type="taxonomic scope" value="Eukaryota"/>
</dbReference>
<dbReference type="Pfam" id="PF23106">
    <property type="entry name" value="EGF_Teneurin"/>
    <property type="match status" value="1"/>
</dbReference>
<keyword evidence="4" id="KW-0732">Signal</keyword>
<dbReference type="KEGG" id="ngr:NAEGRDRAFT_79533"/>
<keyword evidence="7" id="KW-1133">Transmembrane helix</keyword>
<evidence type="ECO:0000313" key="10">
    <source>
        <dbReference type="EMBL" id="EFC45181.1"/>
    </source>
</evidence>
<evidence type="ECO:0000256" key="4">
    <source>
        <dbReference type="ARBA" id="ARBA00022729"/>
    </source>
</evidence>
<dbReference type="PANTHER" id="PTHR11802">
    <property type="entry name" value="SERINE PROTEASE FAMILY S10 SERINE CARBOXYPEPTIDASE"/>
    <property type="match status" value="1"/>
</dbReference>
<evidence type="ECO:0000256" key="6">
    <source>
        <dbReference type="ARBA" id="ARBA00023180"/>
    </source>
</evidence>
<dbReference type="InterPro" id="IPR000742">
    <property type="entry name" value="EGF"/>
</dbReference>
<dbReference type="VEuPathDB" id="AmoebaDB:NAEGRDRAFT_79533"/>
<dbReference type="PROSITE" id="PS01186">
    <property type="entry name" value="EGF_2"/>
    <property type="match status" value="1"/>
</dbReference>